<dbReference type="RefSeq" id="WP_353438993.1">
    <property type="nucleotide sequence ID" value="NZ_CP099959.1"/>
</dbReference>
<protein>
    <recommendedName>
        <fullName evidence="3">DUF721 domain-containing protein</fullName>
    </recommendedName>
</protein>
<evidence type="ECO:0000313" key="2">
    <source>
        <dbReference type="EMBL" id="XCC57878.1"/>
    </source>
</evidence>
<dbReference type="AlphaFoldDB" id="A0AAU8A2G4"/>
<evidence type="ECO:0000256" key="1">
    <source>
        <dbReference type="SAM" id="Coils"/>
    </source>
</evidence>
<sequence length="159" mass="17992">MNKPILKSARPLLDCLQEEQGLQKLMEQAKRHENRTSQVQNALKKLGFGQLAPQIMVECKLENPEELFLLVSSPAISARLQQIMPSLIKELSQDRWVLRSIKVKVRPRQSLPQTEEGIDPPPFSGAATLAWQSLYDRLSPNSSIREAVAQLLNGRKTRL</sequence>
<reference evidence="2" key="1">
    <citation type="submission" date="2022-06" db="EMBL/GenBank/DDBJ databases">
        <title>New Polynucleobacter species.</title>
        <authorList>
            <person name="Hahn M.W."/>
        </authorList>
    </citation>
    <scope>NUCLEOTIDE SEQUENCE</scope>
    <source>
        <strain evidence="2">UK-FUSCHL-C3</strain>
    </source>
</reference>
<accession>A0AAU8A2G4</accession>
<organism evidence="2">
    <name type="scientific">Polynucleobacter sp. UK-FUSCHL-C3</name>
    <dbReference type="NCBI Taxonomy" id="2955208"/>
    <lineage>
        <taxon>Bacteria</taxon>
        <taxon>Pseudomonadati</taxon>
        <taxon>Pseudomonadota</taxon>
        <taxon>Betaproteobacteria</taxon>
        <taxon>Burkholderiales</taxon>
        <taxon>Burkholderiaceae</taxon>
        <taxon>Polynucleobacter</taxon>
    </lineage>
</organism>
<proteinExistence type="predicted"/>
<keyword evidence="1" id="KW-0175">Coiled coil</keyword>
<evidence type="ECO:0008006" key="3">
    <source>
        <dbReference type="Google" id="ProtNLM"/>
    </source>
</evidence>
<dbReference type="EMBL" id="CP099959">
    <property type="protein sequence ID" value="XCC57878.1"/>
    <property type="molecule type" value="Genomic_DNA"/>
</dbReference>
<gene>
    <name evidence="2" type="ORF">NKE59_00885</name>
</gene>
<feature type="coiled-coil region" evidence="1">
    <location>
        <begin position="15"/>
        <end position="42"/>
    </location>
</feature>
<name>A0AAU8A2G4_9BURK</name>